<keyword evidence="8" id="KW-1185">Reference proteome</keyword>
<dbReference type="GO" id="GO:0008198">
    <property type="term" value="F:ferrous iron binding"/>
    <property type="evidence" value="ECO:0007669"/>
    <property type="project" value="InterPro"/>
</dbReference>
<gene>
    <name evidence="7" type="ORF">EDC57_0488</name>
</gene>
<dbReference type="CDD" id="cd07363">
    <property type="entry name" value="45_DOPA_Dioxygenase"/>
    <property type="match status" value="1"/>
</dbReference>
<accession>A0A3N1Y766</accession>
<dbReference type="GO" id="GO:0008270">
    <property type="term" value="F:zinc ion binding"/>
    <property type="evidence" value="ECO:0007669"/>
    <property type="project" value="InterPro"/>
</dbReference>
<evidence type="ECO:0000256" key="3">
    <source>
        <dbReference type="ARBA" id="ARBA00022723"/>
    </source>
</evidence>
<protein>
    <submittedName>
        <fullName evidence="7">4,5-DOPA dioxygenase extradiol</fullName>
    </submittedName>
</protein>
<comment type="similarity">
    <text evidence="2">Belongs to the DODA-type extradiol aromatic ring-opening dioxygenase family.</text>
</comment>
<dbReference type="PIRSF" id="PIRSF006157">
    <property type="entry name" value="Doxgns_DODA"/>
    <property type="match status" value="1"/>
</dbReference>
<dbReference type="AlphaFoldDB" id="A0A3N1Y766"/>
<comment type="cofactor">
    <cofactor evidence="1">
        <name>Zn(2+)</name>
        <dbReference type="ChEBI" id="CHEBI:29105"/>
    </cofactor>
</comment>
<keyword evidence="7" id="KW-0223">Dioxygenase</keyword>
<comment type="caution">
    <text evidence="7">The sequence shown here is derived from an EMBL/GenBank/DDBJ whole genome shotgun (WGS) entry which is preliminary data.</text>
</comment>
<dbReference type="GO" id="GO:0016702">
    <property type="term" value="F:oxidoreductase activity, acting on single donors with incorporation of molecular oxygen, incorporation of two atoms of oxygen"/>
    <property type="evidence" value="ECO:0007669"/>
    <property type="project" value="UniProtKB-ARBA"/>
</dbReference>
<dbReference type="OrthoDB" id="9790889at2"/>
<feature type="domain" description="Extradiol ring-cleavage dioxygenase class III enzyme subunit B" evidence="6">
    <location>
        <begin position="41"/>
        <end position="245"/>
    </location>
</feature>
<sequence length="270" mass="28286">MPTSRGPTAPEPPVWFLSHGAPTALYERDGVAGFWASLPGRLVAPPRALLCVSAHWCTAHPAIAGAGARPGVLHDFAGFAPALYEEDWAAGGDDACLEALAQALAAAGIPYERVPHRPYDHGVWVPLKAAWLEPPMPVLQLSVCPPRDGAFHLALGRALRPLRGAGWLLVASGGIVHNLAALRWDAPEAAPEPWAEAFVHAVEAALAAGDLEALAEPRALPGGRRAHPSVEHYLPLLVAAGAAGGPMAALYRGWRHGSLALHAYGTDAVR</sequence>
<dbReference type="SUPFAM" id="SSF53213">
    <property type="entry name" value="LigB-like"/>
    <property type="match status" value="1"/>
</dbReference>
<dbReference type="Pfam" id="PF02900">
    <property type="entry name" value="LigB"/>
    <property type="match status" value="1"/>
</dbReference>
<evidence type="ECO:0000256" key="1">
    <source>
        <dbReference type="ARBA" id="ARBA00001947"/>
    </source>
</evidence>
<evidence type="ECO:0000256" key="5">
    <source>
        <dbReference type="ARBA" id="ARBA00023002"/>
    </source>
</evidence>
<dbReference type="Proteomes" id="UP000276634">
    <property type="component" value="Unassembled WGS sequence"/>
</dbReference>
<dbReference type="PANTHER" id="PTHR30096">
    <property type="entry name" value="4,5-DOPA DIOXYGENASE EXTRADIOL-LIKE PROTEIN"/>
    <property type="match status" value="1"/>
</dbReference>
<reference evidence="7 8" key="1">
    <citation type="submission" date="2018-11" db="EMBL/GenBank/DDBJ databases">
        <title>Genomic Encyclopedia of Type Strains, Phase IV (KMG-IV): sequencing the most valuable type-strain genomes for metagenomic binning, comparative biology and taxonomic classification.</title>
        <authorList>
            <person name="Goeker M."/>
        </authorList>
    </citation>
    <scope>NUCLEOTIDE SEQUENCE [LARGE SCALE GENOMIC DNA]</scope>
    <source>
        <strain evidence="7 8">DSM 100275</strain>
    </source>
</reference>
<evidence type="ECO:0000259" key="6">
    <source>
        <dbReference type="Pfam" id="PF02900"/>
    </source>
</evidence>
<organism evidence="7 8">
    <name type="scientific">Inmirania thermothiophila</name>
    <dbReference type="NCBI Taxonomy" id="1750597"/>
    <lineage>
        <taxon>Bacteria</taxon>
        <taxon>Pseudomonadati</taxon>
        <taxon>Pseudomonadota</taxon>
        <taxon>Gammaproteobacteria</taxon>
        <taxon>Chromatiales</taxon>
        <taxon>Ectothiorhodospiraceae</taxon>
        <taxon>Inmirania</taxon>
    </lineage>
</organism>
<evidence type="ECO:0000256" key="2">
    <source>
        <dbReference type="ARBA" id="ARBA00007581"/>
    </source>
</evidence>
<dbReference type="InterPro" id="IPR014436">
    <property type="entry name" value="Extradiol_dOase_DODA"/>
</dbReference>
<evidence type="ECO:0000313" key="8">
    <source>
        <dbReference type="Proteomes" id="UP000276634"/>
    </source>
</evidence>
<proteinExistence type="inferred from homology"/>
<dbReference type="InterPro" id="IPR004183">
    <property type="entry name" value="Xdiol_dOase_suB"/>
</dbReference>
<dbReference type="RefSeq" id="WP_123399901.1">
    <property type="nucleotide sequence ID" value="NZ_RJVI01000001.1"/>
</dbReference>
<evidence type="ECO:0000313" key="7">
    <source>
        <dbReference type="EMBL" id="ROR34590.1"/>
    </source>
</evidence>
<keyword evidence="3" id="KW-0479">Metal-binding</keyword>
<keyword evidence="5" id="KW-0560">Oxidoreductase</keyword>
<dbReference type="EMBL" id="RJVI01000001">
    <property type="protein sequence ID" value="ROR34590.1"/>
    <property type="molecule type" value="Genomic_DNA"/>
</dbReference>
<keyword evidence="4" id="KW-0862">Zinc</keyword>
<name>A0A3N1Y766_9GAMM</name>
<dbReference type="Gene3D" id="3.40.830.10">
    <property type="entry name" value="LigB-like"/>
    <property type="match status" value="1"/>
</dbReference>
<evidence type="ECO:0000256" key="4">
    <source>
        <dbReference type="ARBA" id="ARBA00022833"/>
    </source>
</evidence>
<dbReference type="PANTHER" id="PTHR30096:SF0">
    <property type="entry name" value="4,5-DOPA DIOXYGENASE EXTRADIOL-LIKE PROTEIN"/>
    <property type="match status" value="1"/>
</dbReference>